<evidence type="ECO:0000313" key="7">
    <source>
        <dbReference type="Proteomes" id="UP000190166"/>
    </source>
</evidence>
<keyword evidence="2 6" id="KW-0238">DNA-binding</keyword>
<reference evidence="6 7" key="1">
    <citation type="submission" date="2017-02" db="EMBL/GenBank/DDBJ databases">
        <authorList>
            <person name="Peterson S.W."/>
        </authorList>
    </citation>
    <scope>NUCLEOTIDE SEQUENCE [LARGE SCALE GENOMIC DNA]</scope>
    <source>
        <strain evidence="6 7">DSM 18108</strain>
    </source>
</reference>
<dbReference type="Gene3D" id="1.10.10.60">
    <property type="entry name" value="Homeodomain-like"/>
    <property type="match status" value="2"/>
</dbReference>
<evidence type="ECO:0000256" key="4">
    <source>
        <dbReference type="SAM" id="Phobius"/>
    </source>
</evidence>
<feature type="transmembrane region" description="Helical" evidence="4">
    <location>
        <begin position="37"/>
        <end position="57"/>
    </location>
</feature>
<organism evidence="6 7">
    <name type="scientific">Chitinophaga ginsengisegetis</name>
    <dbReference type="NCBI Taxonomy" id="393003"/>
    <lineage>
        <taxon>Bacteria</taxon>
        <taxon>Pseudomonadati</taxon>
        <taxon>Bacteroidota</taxon>
        <taxon>Chitinophagia</taxon>
        <taxon>Chitinophagales</taxon>
        <taxon>Chitinophagaceae</taxon>
        <taxon>Chitinophaga</taxon>
    </lineage>
</organism>
<feature type="transmembrane region" description="Helical" evidence="4">
    <location>
        <begin position="107"/>
        <end position="129"/>
    </location>
</feature>
<feature type="transmembrane region" description="Helical" evidence="4">
    <location>
        <begin position="149"/>
        <end position="169"/>
    </location>
</feature>
<accession>A0A1T5PAW3</accession>
<evidence type="ECO:0000256" key="2">
    <source>
        <dbReference type="ARBA" id="ARBA00023125"/>
    </source>
</evidence>
<dbReference type="Pfam" id="PF12833">
    <property type="entry name" value="HTH_18"/>
    <property type="match status" value="1"/>
</dbReference>
<keyword evidence="7" id="KW-1185">Reference proteome</keyword>
<feature type="transmembrane region" description="Helical" evidence="4">
    <location>
        <begin position="69"/>
        <end position="86"/>
    </location>
</feature>
<sequence>MGRLFQTIILLGVIQGFIVSGLLFFSTRKRAVNRFLAALIFLLSMAGFCLCGSYYHWFNSPLLNLLSQLLPLIVVMPVGPLMYFYIQSFCDPEFKLTPQRRRHFWPVVIDLGAPVAADVFVVGVLTGVLKNNPQPWIIFIDTYNVYSDIPRWVSLAIYTWLSFKFLAAYKRSHPPGAGLRWLQQLTWMFAGFLAIWLVYLVPYIIPRYTDVILDKFDWYPIYVPMTFLIYWLGIKGYIISYQELVTAKKAETILPESTTTPAVTLLKKAMEEDQLFLNAALTLQMVAQHTGLPPKTISAVLNQHLHKNFNEYVNGYRVNLFKEKLLQEDADQLTFTGIAYDCGFSSPATFQRVFKQLTGMSPSEFRKSAPDAQKSAL</sequence>
<feature type="transmembrane region" description="Helical" evidence="4">
    <location>
        <begin position="221"/>
        <end position="239"/>
    </location>
</feature>
<keyword evidence="3" id="KW-0804">Transcription</keyword>
<dbReference type="GO" id="GO:0003700">
    <property type="term" value="F:DNA-binding transcription factor activity"/>
    <property type="evidence" value="ECO:0007669"/>
    <property type="project" value="InterPro"/>
</dbReference>
<protein>
    <submittedName>
        <fullName evidence="6">AraC-type DNA-binding protein</fullName>
    </submittedName>
</protein>
<dbReference type="EMBL" id="FUZZ01000005">
    <property type="protein sequence ID" value="SKD09874.1"/>
    <property type="molecule type" value="Genomic_DNA"/>
</dbReference>
<dbReference type="AlphaFoldDB" id="A0A1T5PAW3"/>
<keyword evidence="4" id="KW-0812">Transmembrane</keyword>
<dbReference type="RefSeq" id="WP_079473011.1">
    <property type="nucleotide sequence ID" value="NZ_FUZZ01000005.1"/>
</dbReference>
<dbReference type="PANTHER" id="PTHR43280:SF29">
    <property type="entry name" value="ARAC-FAMILY TRANSCRIPTIONAL REGULATOR"/>
    <property type="match status" value="1"/>
</dbReference>
<feature type="transmembrane region" description="Helical" evidence="4">
    <location>
        <begin position="6"/>
        <end position="25"/>
    </location>
</feature>
<keyword evidence="4" id="KW-0472">Membrane</keyword>
<dbReference type="InterPro" id="IPR009057">
    <property type="entry name" value="Homeodomain-like_sf"/>
</dbReference>
<dbReference type="InterPro" id="IPR020449">
    <property type="entry name" value="Tscrpt_reg_AraC-type_HTH"/>
</dbReference>
<evidence type="ECO:0000313" key="6">
    <source>
        <dbReference type="EMBL" id="SKD09874.1"/>
    </source>
</evidence>
<dbReference type="STRING" id="393003.SAMN05660461_5767"/>
<dbReference type="PRINTS" id="PR00032">
    <property type="entry name" value="HTHARAC"/>
</dbReference>
<evidence type="ECO:0000256" key="3">
    <source>
        <dbReference type="ARBA" id="ARBA00023163"/>
    </source>
</evidence>
<feature type="transmembrane region" description="Helical" evidence="4">
    <location>
        <begin position="181"/>
        <end position="201"/>
    </location>
</feature>
<dbReference type="Proteomes" id="UP000190166">
    <property type="component" value="Unassembled WGS sequence"/>
</dbReference>
<dbReference type="InterPro" id="IPR018060">
    <property type="entry name" value="HTH_AraC"/>
</dbReference>
<feature type="domain" description="HTH araC/xylS-type" evidence="5">
    <location>
        <begin position="260"/>
        <end position="368"/>
    </location>
</feature>
<gene>
    <name evidence="6" type="ORF">SAMN05660461_5767</name>
</gene>
<evidence type="ECO:0000259" key="5">
    <source>
        <dbReference type="PROSITE" id="PS01124"/>
    </source>
</evidence>
<dbReference type="PANTHER" id="PTHR43280">
    <property type="entry name" value="ARAC-FAMILY TRANSCRIPTIONAL REGULATOR"/>
    <property type="match status" value="1"/>
</dbReference>
<proteinExistence type="predicted"/>
<dbReference type="PROSITE" id="PS01124">
    <property type="entry name" value="HTH_ARAC_FAMILY_2"/>
    <property type="match status" value="1"/>
</dbReference>
<keyword evidence="1" id="KW-0805">Transcription regulation</keyword>
<evidence type="ECO:0000256" key="1">
    <source>
        <dbReference type="ARBA" id="ARBA00023015"/>
    </source>
</evidence>
<dbReference type="GO" id="GO:0043565">
    <property type="term" value="F:sequence-specific DNA binding"/>
    <property type="evidence" value="ECO:0007669"/>
    <property type="project" value="InterPro"/>
</dbReference>
<keyword evidence="4" id="KW-1133">Transmembrane helix</keyword>
<dbReference type="SMART" id="SM00342">
    <property type="entry name" value="HTH_ARAC"/>
    <property type="match status" value="1"/>
</dbReference>
<dbReference type="SUPFAM" id="SSF46689">
    <property type="entry name" value="Homeodomain-like"/>
    <property type="match status" value="1"/>
</dbReference>
<name>A0A1T5PAW3_9BACT</name>